<keyword evidence="1" id="KW-0472">Membrane</keyword>
<keyword evidence="1" id="KW-1133">Transmembrane helix</keyword>
<accession>A0A6J4NCB9</accession>
<protein>
    <recommendedName>
        <fullName evidence="2">NADPH-dependent FMN reductase-like domain-containing protein</fullName>
    </recommendedName>
</protein>
<gene>
    <name evidence="3" type="ORF">AVDCRST_MAG93-9192</name>
</gene>
<dbReference type="Pfam" id="PF03358">
    <property type="entry name" value="FMN_red"/>
    <property type="match status" value="1"/>
</dbReference>
<name>A0A6J4NCB9_9CHLR</name>
<feature type="non-terminal residue" evidence="3">
    <location>
        <position position="86"/>
    </location>
</feature>
<evidence type="ECO:0000259" key="2">
    <source>
        <dbReference type="Pfam" id="PF03358"/>
    </source>
</evidence>
<dbReference type="InterPro" id="IPR005025">
    <property type="entry name" value="FMN_Rdtase-like_dom"/>
</dbReference>
<sequence>MVTGPSRFDRCGYSSLTLFLSLATFLLTLKRVLDYNVMPGVSNDEGDGDEWPQLREKVLAADTLIIAAPTWLGQPSSVAKRVLERI</sequence>
<feature type="transmembrane region" description="Helical" evidence="1">
    <location>
        <begin position="12"/>
        <end position="29"/>
    </location>
</feature>
<feature type="domain" description="NADPH-dependent FMN reductase-like" evidence="2">
    <location>
        <begin position="25"/>
        <end position="86"/>
    </location>
</feature>
<dbReference type="EMBL" id="CADCTR010003081">
    <property type="protein sequence ID" value="CAA9381290.1"/>
    <property type="molecule type" value="Genomic_DNA"/>
</dbReference>
<evidence type="ECO:0000256" key="1">
    <source>
        <dbReference type="SAM" id="Phobius"/>
    </source>
</evidence>
<dbReference type="GO" id="GO:0016491">
    <property type="term" value="F:oxidoreductase activity"/>
    <property type="evidence" value="ECO:0007669"/>
    <property type="project" value="InterPro"/>
</dbReference>
<reference evidence="3" key="1">
    <citation type="submission" date="2020-02" db="EMBL/GenBank/DDBJ databases">
        <authorList>
            <person name="Meier V. D."/>
        </authorList>
    </citation>
    <scope>NUCLEOTIDE SEQUENCE</scope>
    <source>
        <strain evidence="3">AVDCRST_MAG93</strain>
    </source>
</reference>
<dbReference type="InterPro" id="IPR029039">
    <property type="entry name" value="Flavoprotein-like_sf"/>
</dbReference>
<dbReference type="Gene3D" id="3.40.50.360">
    <property type="match status" value="1"/>
</dbReference>
<dbReference type="AlphaFoldDB" id="A0A6J4NCB9"/>
<organism evidence="3">
    <name type="scientific">uncultured Chloroflexia bacterium</name>
    <dbReference type="NCBI Taxonomy" id="1672391"/>
    <lineage>
        <taxon>Bacteria</taxon>
        <taxon>Bacillati</taxon>
        <taxon>Chloroflexota</taxon>
        <taxon>Chloroflexia</taxon>
        <taxon>environmental samples</taxon>
    </lineage>
</organism>
<proteinExistence type="predicted"/>
<keyword evidence="1" id="KW-0812">Transmembrane</keyword>
<dbReference type="SUPFAM" id="SSF52218">
    <property type="entry name" value="Flavoproteins"/>
    <property type="match status" value="1"/>
</dbReference>
<evidence type="ECO:0000313" key="3">
    <source>
        <dbReference type="EMBL" id="CAA9381290.1"/>
    </source>
</evidence>